<dbReference type="AlphaFoldDB" id="A0A9W7GGB2"/>
<sequence length="166" mass="18126">MMADTRNPSYESTSKWIGKGLHVAGSSTASHQQQRVCVGKLKGEELDMCLSDRRDKGIKEGERRVATEVAPHYSFATSAHFNLFPLRVDLVDKADNANLAQGHCVGAGGQGPVISRSGLLDKGKKGGVGLARGNRHDKLLSAIQQHDLNLSLEKWHLLHLRDHLSD</sequence>
<evidence type="ECO:0000313" key="1">
    <source>
        <dbReference type="EMBL" id="GMI43470.1"/>
    </source>
</evidence>
<evidence type="ECO:0000313" key="2">
    <source>
        <dbReference type="Proteomes" id="UP001165065"/>
    </source>
</evidence>
<proteinExistence type="predicted"/>
<keyword evidence="2" id="KW-1185">Reference proteome</keyword>
<gene>
    <name evidence="1" type="ORF">TrCOL_g12573</name>
</gene>
<protein>
    <submittedName>
        <fullName evidence="1">Uncharacterized protein</fullName>
    </submittedName>
</protein>
<dbReference type="Proteomes" id="UP001165065">
    <property type="component" value="Unassembled WGS sequence"/>
</dbReference>
<reference evidence="2" key="1">
    <citation type="journal article" date="2023" name="Commun. Biol.">
        <title>Genome analysis of Parmales, the sister group of diatoms, reveals the evolutionary specialization of diatoms from phago-mixotrophs to photoautotrophs.</title>
        <authorList>
            <person name="Ban H."/>
            <person name="Sato S."/>
            <person name="Yoshikawa S."/>
            <person name="Yamada K."/>
            <person name="Nakamura Y."/>
            <person name="Ichinomiya M."/>
            <person name="Sato N."/>
            <person name="Blanc-Mathieu R."/>
            <person name="Endo H."/>
            <person name="Kuwata A."/>
            <person name="Ogata H."/>
        </authorList>
    </citation>
    <scope>NUCLEOTIDE SEQUENCE [LARGE SCALE GENOMIC DNA]</scope>
</reference>
<dbReference type="EMBL" id="BRYA01000193">
    <property type="protein sequence ID" value="GMI43470.1"/>
    <property type="molecule type" value="Genomic_DNA"/>
</dbReference>
<comment type="caution">
    <text evidence="1">The sequence shown here is derived from an EMBL/GenBank/DDBJ whole genome shotgun (WGS) entry which is preliminary data.</text>
</comment>
<accession>A0A9W7GGB2</accession>
<organism evidence="1 2">
    <name type="scientific">Triparma columacea</name>
    <dbReference type="NCBI Taxonomy" id="722753"/>
    <lineage>
        <taxon>Eukaryota</taxon>
        <taxon>Sar</taxon>
        <taxon>Stramenopiles</taxon>
        <taxon>Ochrophyta</taxon>
        <taxon>Bolidophyceae</taxon>
        <taxon>Parmales</taxon>
        <taxon>Triparmaceae</taxon>
        <taxon>Triparma</taxon>
    </lineage>
</organism>
<name>A0A9W7GGB2_9STRA</name>